<dbReference type="Proteomes" id="UP000257089">
    <property type="component" value="Chromosome"/>
</dbReference>
<name>A0ACD5HSJ9_9EURY</name>
<protein>
    <submittedName>
        <fullName evidence="1">DolP-mannose mannosyltransferase</fullName>
    </submittedName>
</protein>
<accession>A0ACD5HSJ9</accession>
<proteinExistence type="predicted"/>
<keyword evidence="1" id="KW-0808">Transferase</keyword>
<keyword evidence="1" id="KW-0328">Glycosyltransferase</keyword>
<evidence type="ECO:0000313" key="2">
    <source>
        <dbReference type="Proteomes" id="UP000257089"/>
    </source>
</evidence>
<organism evidence="1 2">
    <name type="scientific">Haloferax sp. Atlit-48N</name>
    <dbReference type="NCBI Taxonomy" id="2077198"/>
    <lineage>
        <taxon>Archaea</taxon>
        <taxon>Methanobacteriati</taxon>
        <taxon>Methanobacteriota</taxon>
        <taxon>Stenosarchaea group</taxon>
        <taxon>Halobacteria</taxon>
        <taxon>Halobacteriales</taxon>
        <taxon>Haloferacaceae</taxon>
        <taxon>Haloferax</taxon>
    </lineage>
</organism>
<gene>
    <name evidence="1" type="ORF">DEQ67_007635</name>
</gene>
<reference evidence="1" key="1">
    <citation type="submission" date="2023-10" db="EMBL/GenBank/DDBJ databases">
        <title>A new archaeal virus that suppresses the transcription of host immunity genes.</title>
        <authorList>
            <person name="Turgeman-Grott I."/>
            <person name="Golan N."/>
            <person name="Neri U."/>
            <person name="Naki D."/>
            <person name="Altman N."/>
            <person name="Eizenshtein K."/>
            <person name="Choudhary D."/>
            <person name="Levi R."/>
            <person name="Himani H."/>
            <person name="Reshef L."/>
            <person name="Papke T.R."/>
            <person name="Gophna U."/>
        </authorList>
    </citation>
    <scope>NUCLEOTIDE SEQUENCE</scope>
    <source>
        <strain evidence="1">Atlit-48N</strain>
    </source>
</reference>
<sequence length="458" mass="50785">MMKRLAKAAFSQNSLTAPIVSTFVYLISVVRVVLNGNWPVTSSDTAMFQHIGWMVFSGKRYYIDAWDPKPPLTLELATIIAYISNGDPHLQHTLSVVSTIVAGILLTYLISHITSEITGNQFAGLLSGIVFITFPVIHYSPVFGYEPKYFVFLFGLGSIYLSRNPKPILSGAAAAASAGMWQFAIIFPIISFGIISRQKSKDLILKYVFGATIIAFISLLPIYLQGGLVAMTVEVIIAPLYAGETQSFLYRLVKGVTHLKLMIPIALLGMAGILLGFLDDIRERWWVVGLLLWFCIQIFILDYDGADDLFLGIILVSMGIGFAFEKLSTKYESERINSIVTAVVVCMLIWQVVTLGGVGVITNPYSYSGDGPDQAILESGIQQFAHLSGYTEYTIGGSPPDEQYNVKSRYGPDKIEELFFTSTIPSTCHYRLSGMELEWMNLTEQSFTEEKCGKWRLP</sequence>
<dbReference type="EMBL" id="CP137689">
    <property type="protein sequence ID" value="XRJ18405.1"/>
    <property type="molecule type" value="Genomic_DNA"/>
</dbReference>
<evidence type="ECO:0000313" key="1">
    <source>
        <dbReference type="EMBL" id="XRJ18405.1"/>
    </source>
</evidence>